<evidence type="ECO:0000313" key="1">
    <source>
        <dbReference type="EMBL" id="WOK09577.1"/>
    </source>
</evidence>
<protein>
    <recommendedName>
        <fullName evidence="3">Lipoprotein</fullName>
    </recommendedName>
</protein>
<dbReference type="Proteomes" id="UP001302349">
    <property type="component" value="Chromosome"/>
</dbReference>
<evidence type="ECO:0000313" key="2">
    <source>
        <dbReference type="Proteomes" id="UP001302349"/>
    </source>
</evidence>
<dbReference type="PROSITE" id="PS51257">
    <property type="entry name" value="PROKAR_LIPOPROTEIN"/>
    <property type="match status" value="1"/>
</dbReference>
<organism evidence="1 2">
    <name type="scientific">Imperialibacter roseus</name>
    <dbReference type="NCBI Taxonomy" id="1324217"/>
    <lineage>
        <taxon>Bacteria</taxon>
        <taxon>Pseudomonadati</taxon>
        <taxon>Bacteroidota</taxon>
        <taxon>Cytophagia</taxon>
        <taxon>Cytophagales</taxon>
        <taxon>Flammeovirgaceae</taxon>
        <taxon>Imperialibacter</taxon>
    </lineage>
</organism>
<gene>
    <name evidence="1" type="ORF">RT717_13100</name>
</gene>
<accession>A0ABZ0J0V4</accession>
<reference evidence="1 2" key="1">
    <citation type="journal article" date="2023" name="Microbiol. Resour. Announc.">
        <title>Complete Genome Sequence of Imperialibacter roseus strain P4T.</title>
        <authorList>
            <person name="Tizabi D.R."/>
            <person name="Bachvaroff T."/>
            <person name="Hill R.T."/>
        </authorList>
    </citation>
    <scope>NUCLEOTIDE SEQUENCE [LARGE SCALE GENOMIC DNA]</scope>
    <source>
        <strain evidence="1 2">P4T</strain>
    </source>
</reference>
<keyword evidence="2" id="KW-1185">Reference proteome</keyword>
<evidence type="ECO:0008006" key="3">
    <source>
        <dbReference type="Google" id="ProtNLM"/>
    </source>
</evidence>
<sequence>MKRFSWSSIPFLLLLFAGCGDAGIGFNITRNVPIIFEIAVPGNDPGIEIDPPAFNKTFRLSDVSAFKDALSDLAESDAVTVNSVTYTITDVSNEEEVELDEISLSVASQVTQQRSVLAITGKLQNTSEKPAGVSDAEAGTIKQILTTYKEVDNTLTFDFAEVPSSDLNFTFTLYYNITLRVRY</sequence>
<dbReference type="EMBL" id="CP136051">
    <property type="protein sequence ID" value="WOK09577.1"/>
    <property type="molecule type" value="Genomic_DNA"/>
</dbReference>
<dbReference type="RefSeq" id="WP_317492192.1">
    <property type="nucleotide sequence ID" value="NZ_CP136051.1"/>
</dbReference>
<proteinExistence type="predicted"/>
<name>A0ABZ0J0V4_9BACT</name>